<reference evidence="3" key="1">
    <citation type="journal article" date="2022" name="ISME J.">
        <title>Genetic and phylogenetic analysis of dissimilatory iodate-reducing bacteria identifies potential niches across the world's oceans.</title>
        <authorList>
            <person name="Reyes-Umana V."/>
            <person name="Henning Z."/>
            <person name="Lee K."/>
            <person name="Barnum T.P."/>
            <person name="Coates J.D."/>
        </authorList>
    </citation>
    <scope>NUCLEOTIDE SEQUENCE [LARGE SCALE GENOMIC DNA]</scope>
    <source>
        <strain evidence="3">IR12</strain>
    </source>
</reference>
<gene>
    <name evidence="2" type="ORF">I8J34_01675</name>
</gene>
<keyword evidence="1" id="KW-0812">Transmembrane</keyword>
<evidence type="ECO:0000313" key="2">
    <source>
        <dbReference type="EMBL" id="MBT0959869.1"/>
    </source>
</evidence>
<proteinExistence type="predicted"/>
<sequence length="114" mass="12943">MKSTALWLLILSIAMCVAGYALALGVSCSALQSRVHYCEEIAKFAKYYVENIRGHLFAGFLALGGFLLSLKTFIVVTMKENVYDDEKYIQNWEAQRKLDPQMSLSEILCLRHTM</sequence>
<evidence type="ECO:0000256" key="1">
    <source>
        <dbReference type="SAM" id="Phobius"/>
    </source>
</evidence>
<keyword evidence="1" id="KW-1133">Transmembrane helix</keyword>
<protein>
    <submittedName>
        <fullName evidence="2">Uncharacterized protein</fullName>
    </submittedName>
</protein>
<feature type="transmembrane region" description="Helical" evidence="1">
    <location>
        <begin position="56"/>
        <end position="78"/>
    </location>
</feature>
<dbReference type="RefSeq" id="WP_214359615.1">
    <property type="nucleotide sequence ID" value="NZ_JAEKFT010000001.1"/>
</dbReference>
<keyword evidence="1" id="KW-0472">Membrane</keyword>
<dbReference type="PROSITE" id="PS51257">
    <property type="entry name" value="PROKAR_LIPOPROTEIN"/>
    <property type="match status" value="1"/>
</dbReference>
<dbReference type="EMBL" id="JAEKFT010000001">
    <property type="protein sequence ID" value="MBT0959869.1"/>
    <property type="molecule type" value="Genomic_DNA"/>
</dbReference>
<accession>A0A944DJA0</accession>
<comment type="caution">
    <text evidence="2">The sequence shown here is derived from an EMBL/GenBank/DDBJ whole genome shotgun (WGS) entry which is preliminary data.</text>
</comment>
<organism evidence="2 3">
    <name type="scientific">Denitromonas iodatirespirans</name>
    <dbReference type="NCBI Taxonomy" id="2795389"/>
    <lineage>
        <taxon>Bacteria</taxon>
        <taxon>Pseudomonadati</taxon>
        <taxon>Pseudomonadota</taxon>
        <taxon>Betaproteobacteria</taxon>
        <taxon>Rhodocyclales</taxon>
        <taxon>Zoogloeaceae</taxon>
        <taxon>Denitromonas</taxon>
    </lineage>
</organism>
<dbReference type="AlphaFoldDB" id="A0A944DJA0"/>
<keyword evidence="3" id="KW-1185">Reference proteome</keyword>
<evidence type="ECO:0000313" key="3">
    <source>
        <dbReference type="Proteomes" id="UP000694660"/>
    </source>
</evidence>
<dbReference type="Proteomes" id="UP000694660">
    <property type="component" value="Unassembled WGS sequence"/>
</dbReference>
<name>A0A944DJA0_DENI1</name>